<protein>
    <submittedName>
        <fullName evidence="3">Hypothetical_protein</fullName>
    </submittedName>
</protein>
<dbReference type="EMBL" id="CATOUU010001109">
    <property type="protein sequence ID" value="CAI9972417.1"/>
    <property type="molecule type" value="Genomic_DNA"/>
</dbReference>
<reference evidence="2" key="1">
    <citation type="submission" date="2023-06" db="EMBL/GenBank/DDBJ databases">
        <authorList>
            <person name="Kurt Z."/>
        </authorList>
    </citation>
    <scope>NUCLEOTIDE SEQUENCE</scope>
</reference>
<sequence length="601" mass="65778">MNNQIIFNQAIRTTTETLKEDVELIMKDYVVHDDLKGFATDSQITAIQATVALMGTDLAVTTAMAGKAAVDIVEANLKIAEQNLKIDGILLTVGEVEAQNTANTVVIEEIKTKQIQDEVSMLENSTDIQTLKGTAADLTVKEEQTEIKATNAQTTANDALGKLKTFITSQAAADAALTALITGLSQTKADAKDTYSKGDIDAQQQLQDGRLDILEQYDQTSGEVYKQRLDNIDTDLTEITNRLTVVENVDMPNIQNRCTAIESVNTNQDTLISQLSGGVNGQLTRVVALETLTNNWTPIMNCWNKPQDGWFQIQNDPTLHWDKINGFVQNKSMIINPKVDIYFGANNEYGAVPDRIILMSQKTIINPDRMLLHLFNTTLNKFEDKSIVQLFNEKIGQEDLTEITSRVGVVESRCNQIDELNQTQTNNISSLQNFQTSQIQINSSNATSITNLTNSVSVLQTDNTTNKGNISTLQNQMASVIGVNTNQSTLITNLQNQFNGLIKIENYYADNYSMTFGGLITLKWGEVDVGSAGGQKKVTFATPFTACVYAKFTSVISSTNSGGGADVGYPIASLTDVTITADYANSGGNESNLYSWLVIGW</sequence>
<dbReference type="EMBL" id="CAXDID020000348">
    <property type="protein sequence ID" value="CAL6080693.1"/>
    <property type="molecule type" value="Genomic_DNA"/>
</dbReference>
<evidence type="ECO:0000313" key="3">
    <source>
        <dbReference type="EMBL" id="CAL6080693.1"/>
    </source>
</evidence>
<evidence type="ECO:0000313" key="4">
    <source>
        <dbReference type="Proteomes" id="UP001642409"/>
    </source>
</evidence>
<dbReference type="Pfam" id="PF21882">
    <property type="entry name" value="Gp53-like_C"/>
    <property type="match status" value="1"/>
</dbReference>
<accession>A0AA86V1D8</accession>
<comment type="caution">
    <text evidence="2">The sequence shown here is derived from an EMBL/GenBank/DDBJ whole genome shotgun (WGS) entry which is preliminary data.</text>
</comment>
<evidence type="ECO:0000313" key="2">
    <source>
        <dbReference type="EMBL" id="CAI9972417.1"/>
    </source>
</evidence>
<organism evidence="2">
    <name type="scientific">Hexamita inflata</name>
    <dbReference type="NCBI Taxonomy" id="28002"/>
    <lineage>
        <taxon>Eukaryota</taxon>
        <taxon>Metamonada</taxon>
        <taxon>Diplomonadida</taxon>
        <taxon>Hexamitidae</taxon>
        <taxon>Hexamitinae</taxon>
        <taxon>Hexamita</taxon>
    </lineage>
</organism>
<gene>
    <name evidence="3" type="ORF">HINF_LOCUS59987</name>
    <name evidence="2" type="ORF">HINF_LOCUS60062</name>
</gene>
<reference evidence="3 4" key="2">
    <citation type="submission" date="2024-07" db="EMBL/GenBank/DDBJ databases">
        <authorList>
            <person name="Akdeniz Z."/>
        </authorList>
    </citation>
    <scope>NUCLEOTIDE SEQUENCE [LARGE SCALE GENOMIC DNA]</scope>
</reference>
<dbReference type="AlphaFoldDB" id="A0AA86V1D8"/>
<dbReference type="Proteomes" id="UP001642409">
    <property type="component" value="Unassembled WGS sequence"/>
</dbReference>
<dbReference type="InterPro" id="IPR054075">
    <property type="entry name" value="Gp53-like_C"/>
</dbReference>
<proteinExistence type="predicted"/>
<name>A0AA86V1D8_9EUKA</name>
<feature type="domain" description="Putative tail fiber protein gp53-like C-terminal" evidence="1">
    <location>
        <begin position="517"/>
        <end position="601"/>
    </location>
</feature>
<evidence type="ECO:0000259" key="1">
    <source>
        <dbReference type="Pfam" id="PF21882"/>
    </source>
</evidence>
<dbReference type="Gene3D" id="2.60.40.3940">
    <property type="match status" value="1"/>
</dbReference>
<keyword evidence="4" id="KW-1185">Reference proteome</keyword>